<keyword evidence="11 13" id="KW-0456">Lyase</keyword>
<sequence>MSPKTLYDKIWDAHVAHEAEDGTSLLYIDRHLVHEVTSPQAFEGLRMAGRKVRAPEKTIAVPDHNVPTTPDRVNGIDNPESRIQVEALDKNAKEFGVHYYPVSDVRQGIVHIVGPEQGWTLPGMTVVCGDSHTATHGAFGALAHGIGTSEVEHVLATQTLIQKKSKNMKVEITGKLRPGVTAKDITLSVIGETGTAGGTGYVIEYCGEAIRDLSMEGRMTVCNMAIEGGARAGLIAPDETTFTYIKGRPHAPKGAQWEAALTWWKTLFSDDDAHWDKVITIKGEDIAPVVTWGTSPEDVLPITAKVPAPEDFKGGKVDAAKRSLDYMGLKPGQPLTEIEIDTVFIGSCTNGRIEDLRAAAEILKGKKIKDGMRAMVVPGSGLVRAQAEEEGLADIFKEAGFEWRMAGCSMCLAMNPDQLSEGERCASTSNRNFEGRQGYKGRTHLVSPAMAAAAAVTGHLTDVREMM</sequence>
<dbReference type="InterPro" id="IPR004430">
    <property type="entry name" value="3-IsopropMal_deHydase_lsu"/>
</dbReference>
<dbReference type="GO" id="GO:0051539">
    <property type="term" value="F:4 iron, 4 sulfur cluster binding"/>
    <property type="evidence" value="ECO:0007669"/>
    <property type="project" value="UniProtKB-KW"/>
</dbReference>
<dbReference type="GO" id="GO:0009098">
    <property type="term" value="P:L-leucine biosynthetic process"/>
    <property type="evidence" value="ECO:0007669"/>
    <property type="project" value="UniProtKB-UniRule"/>
</dbReference>
<organism evidence="15 16">
    <name type="scientific">Marinovum algicola</name>
    <dbReference type="NCBI Taxonomy" id="42444"/>
    <lineage>
        <taxon>Bacteria</taxon>
        <taxon>Pseudomonadati</taxon>
        <taxon>Pseudomonadota</taxon>
        <taxon>Alphaproteobacteria</taxon>
        <taxon>Rhodobacterales</taxon>
        <taxon>Roseobacteraceae</taxon>
        <taxon>Marinovum</taxon>
    </lineage>
</organism>
<keyword evidence="6 13" id="KW-0004">4Fe-4S</keyword>
<comment type="catalytic activity">
    <reaction evidence="1 13">
        <text>(2R,3S)-3-isopropylmalate = (2S)-2-isopropylmalate</text>
        <dbReference type="Rhea" id="RHEA:32287"/>
        <dbReference type="ChEBI" id="CHEBI:1178"/>
        <dbReference type="ChEBI" id="CHEBI:35121"/>
        <dbReference type="EC" id="4.2.1.33"/>
    </reaction>
</comment>
<comment type="cofactor">
    <cofactor evidence="13">
        <name>[4Fe-4S] cluster</name>
        <dbReference type="ChEBI" id="CHEBI:49883"/>
    </cofactor>
    <text evidence="13">Binds 1 [4Fe-4S] cluster per subunit.</text>
</comment>
<evidence type="ECO:0000256" key="9">
    <source>
        <dbReference type="ARBA" id="ARBA00023004"/>
    </source>
</evidence>
<feature type="binding site" evidence="13">
    <location>
        <position position="348"/>
    </location>
    <ligand>
        <name>[4Fe-4S] cluster</name>
        <dbReference type="ChEBI" id="CHEBI:49883"/>
    </ligand>
</feature>
<evidence type="ECO:0000256" key="12">
    <source>
        <dbReference type="ARBA" id="ARBA00023304"/>
    </source>
</evidence>
<dbReference type="PANTHER" id="PTHR43822">
    <property type="entry name" value="HOMOACONITASE, MITOCHONDRIAL-RELATED"/>
    <property type="match status" value="1"/>
</dbReference>
<comment type="caution">
    <text evidence="15">The sequence shown here is derived from an EMBL/GenBank/DDBJ whole genome shotgun (WGS) entry which is preliminary data.</text>
</comment>
<evidence type="ECO:0000256" key="13">
    <source>
        <dbReference type="HAMAP-Rule" id="MF_01026"/>
    </source>
</evidence>
<feature type="binding site" evidence="13">
    <location>
        <position position="408"/>
    </location>
    <ligand>
        <name>[4Fe-4S] cluster</name>
        <dbReference type="ChEBI" id="CHEBI:49883"/>
    </ligand>
</feature>
<evidence type="ECO:0000259" key="14">
    <source>
        <dbReference type="Pfam" id="PF00330"/>
    </source>
</evidence>
<comment type="function">
    <text evidence="2 13">Catalyzes the isomerization between 2-isopropylmalate and 3-isopropylmalate, via the formation of 2-isopropylmaleate.</text>
</comment>
<dbReference type="NCBIfam" id="NF009116">
    <property type="entry name" value="PRK12466.1"/>
    <property type="match status" value="1"/>
</dbReference>
<keyword evidence="16" id="KW-1185">Reference proteome</keyword>
<dbReference type="PROSITE" id="PS00450">
    <property type="entry name" value="ACONITASE_1"/>
    <property type="match status" value="1"/>
</dbReference>
<dbReference type="NCBIfam" id="TIGR00170">
    <property type="entry name" value="leuC"/>
    <property type="match status" value="1"/>
</dbReference>
<gene>
    <name evidence="13" type="primary">leuC</name>
    <name evidence="15" type="ORF">SAMN04487940_10410</name>
</gene>
<evidence type="ECO:0000256" key="2">
    <source>
        <dbReference type="ARBA" id="ARBA00002695"/>
    </source>
</evidence>
<dbReference type="PANTHER" id="PTHR43822:SF9">
    <property type="entry name" value="3-ISOPROPYLMALATE DEHYDRATASE"/>
    <property type="match status" value="1"/>
</dbReference>
<dbReference type="EC" id="4.2.1.33" evidence="13"/>
<keyword evidence="8 13" id="KW-0479">Metal-binding</keyword>
<keyword evidence="7 13" id="KW-0028">Amino-acid biosynthesis</keyword>
<protein>
    <recommendedName>
        <fullName evidence="13">3-isopropylmalate dehydratase large subunit</fullName>
        <ecNumber evidence="13">4.2.1.33</ecNumber>
    </recommendedName>
    <alternativeName>
        <fullName evidence="13">Alpha-IPM isomerase</fullName>
        <shortName evidence="13">IPMI</shortName>
    </alternativeName>
    <alternativeName>
        <fullName evidence="13">Isopropylmalate isomerase</fullName>
    </alternativeName>
</protein>
<reference evidence="15 16" key="1">
    <citation type="submission" date="2016-10" db="EMBL/GenBank/DDBJ databases">
        <authorList>
            <person name="Varghese N."/>
            <person name="Submissions S."/>
        </authorList>
    </citation>
    <scope>NUCLEOTIDE SEQUENCE [LARGE SCALE GENOMIC DNA]</scope>
    <source>
        <strain evidence="15 16">FF3</strain>
    </source>
</reference>
<evidence type="ECO:0000256" key="4">
    <source>
        <dbReference type="ARBA" id="ARBA00011271"/>
    </source>
</evidence>
<evidence type="ECO:0000256" key="7">
    <source>
        <dbReference type="ARBA" id="ARBA00022605"/>
    </source>
</evidence>
<dbReference type="GeneID" id="80817701"/>
<proteinExistence type="inferred from homology"/>
<dbReference type="NCBIfam" id="NF004016">
    <property type="entry name" value="PRK05478.1"/>
    <property type="match status" value="1"/>
</dbReference>
<keyword evidence="12 13" id="KW-0100">Branched-chain amino acid biosynthesis</keyword>
<feature type="binding site" evidence="13">
    <location>
        <position position="411"/>
    </location>
    <ligand>
        <name>[4Fe-4S] cluster</name>
        <dbReference type="ChEBI" id="CHEBI:49883"/>
    </ligand>
</feature>
<keyword evidence="5 13" id="KW-0432">Leucine biosynthesis</keyword>
<dbReference type="InterPro" id="IPR018136">
    <property type="entry name" value="Aconitase_4Fe-4S_BS"/>
</dbReference>
<keyword evidence="10 13" id="KW-0411">Iron-sulfur</keyword>
<dbReference type="FunFam" id="3.30.499.10:FF:000007">
    <property type="entry name" value="3-isopropylmalate dehydratase large subunit"/>
    <property type="match status" value="1"/>
</dbReference>
<dbReference type="PRINTS" id="PR00415">
    <property type="entry name" value="ACONITASE"/>
</dbReference>
<comment type="subunit">
    <text evidence="4 13">Heterodimer of LeuC and LeuD.</text>
</comment>
<dbReference type="InterPro" id="IPR015931">
    <property type="entry name" value="Acnase/IPM_dHydase_lsu_aba_1/3"/>
</dbReference>
<evidence type="ECO:0000313" key="16">
    <source>
        <dbReference type="Proteomes" id="UP000182932"/>
    </source>
</evidence>
<dbReference type="SUPFAM" id="SSF53732">
    <property type="entry name" value="Aconitase iron-sulfur domain"/>
    <property type="match status" value="1"/>
</dbReference>
<dbReference type="Pfam" id="PF00330">
    <property type="entry name" value="Aconitase"/>
    <property type="match status" value="1"/>
</dbReference>
<evidence type="ECO:0000256" key="1">
    <source>
        <dbReference type="ARBA" id="ARBA00000491"/>
    </source>
</evidence>
<dbReference type="FunFam" id="3.30.499.10:FF:000006">
    <property type="entry name" value="3-isopropylmalate dehydratase large subunit"/>
    <property type="match status" value="1"/>
</dbReference>
<dbReference type="Gene3D" id="3.30.499.10">
    <property type="entry name" value="Aconitase, domain 3"/>
    <property type="match status" value="2"/>
</dbReference>
<accession>A0A975ZMQ9</accession>
<dbReference type="GO" id="GO:0003861">
    <property type="term" value="F:3-isopropylmalate dehydratase activity"/>
    <property type="evidence" value="ECO:0007669"/>
    <property type="project" value="UniProtKB-UniRule"/>
</dbReference>
<feature type="domain" description="Aconitase/3-isopropylmalate dehydratase large subunit alpha/beta/alpha" evidence="14">
    <location>
        <begin position="8"/>
        <end position="458"/>
    </location>
</feature>
<name>A0A975ZMQ9_9RHOB</name>
<dbReference type="AlphaFoldDB" id="A0A975ZMQ9"/>
<dbReference type="Proteomes" id="UP000182932">
    <property type="component" value="Unassembled WGS sequence"/>
</dbReference>
<dbReference type="InterPro" id="IPR036008">
    <property type="entry name" value="Aconitase_4Fe-4S_dom"/>
</dbReference>
<evidence type="ECO:0000256" key="11">
    <source>
        <dbReference type="ARBA" id="ARBA00023239"/>
    </source>
</evidence>
<dbReference type="PROSITE" id="PS01244">
    <property type="entry name" value="ACONITASE_2"/>
    <property type="match status" value="1"/>
</dbReference>
<evidence type="ECO:0000313" key="15">
    <source>
        <dbReference type="EMBL" id="SEJ19138.1"/>
    </source>
</evidence>
<evidence type="ECO:0000256" key="8">
    <source>
        <dbReference type="ARBA" id="ARBA00022723"/>
    </source>
</evidence>
<evidence type="ECO:0000256" key="10">
    <source>
        <dbReference type="ARBA" id="ARBA00023014"/>
    </source>
</evidence>
<dbReference type="RefSeq" id="WP_048533080.1">
    <property type="nucleotide sequence ID" value="NZ_CATLQZ010000013.1"/>
</dbReference>
<comment type="pathway">
    <text evidence="3 13">Amino-acid biosynthesis; L-leucine biosynthesis; L-leucine from 3-methyl-2-oxobutanoate: step 2/4.</text>
</comment>
<dbReference type="InterPro" id="IPR001030">
    <property type="entry name" value="Acoase/IPM_deHydtase_lsu_aba"/>
</dbReference>
<evidence type="ECO:0000256" key="5">
    <source>
        <dbReference type="ARBA" id="ARBA00022430"/>
    </source>
</evidence>
<dbReference type="EMBL" id="FNYY01000004">
    <property type="protein sequence ID" value="SEJ19138.1"/>
    <property type="molecule type" value="Genomic_DNA"/>
</dbReference>
<dbReference type="CDD" id="cd01583">
    <property type="entry name" value="IPMI"/>
    <property type="match status" value="1"/>
</dbReference>
<dbReference type="InterPro" id="IPR033941">
    <property type="entry name" value="IPMI_cat"/>
</dbReference>
<evidence type="ECO:0000256" key="6">
    <source>
        <dbReference type="ARBA" id="ARBA00022485"/>
    </source>
</evidence>
<dbReference type="InterPro" id="IPR050067">
    <property type="entry name" value="IPM_dehydratase_rel_enz"/>
</dbReference>
<dbReference type="GO" id="GO:0046872">
    <property type="term" value="F:metal ion binding"/>
    <property type="evidence" value="ECO:0007669"/>
    <property type="project" value="UniProtKB-KW"/>
</dbReference>
<comment type="similarity">
    <text evidence="13">Belongs to the aconitase/IPM isomerase family. LeuC type 1 subfamily.</text>
</comment>
<dbReference type="HAMAP" id="MF_01026">
    <property type="entry name" value="LeuC_type1"/>
    <property type="match status" value="1"/>
</dbReference>
<keyword evidence="9 13" id="KW-0408">Iron</keyword>
<evidence type="ECO:0000256" key="3">
    <source>
        <dbReference type="ARBA" id="ARBA00004729"/>
    </source>
</evidence>